<comment type="caution">
    <text evidence="4">The sequence shown here is derived from an EMBL/GenBank/DDBJ whole genome shotgun (WGS) entry which is preliminary data.</text>
</comment>
<name>A0A543JP11_9PSEU</name>
<dbReference type="OrthoDB" id="501008at2"/>
<reference evidence="4 5" key="1">
    <citation type="submission" date="2019-06" db="EMBL/GenBank/DDBJ databases">
        <title>Sequencing the genomes of 1000 actinobacteria strains.</title>
        <authorList>
            <person name="Klenk H.-P."/>
        </authorList>
    </citation>
    <scope>NUCLEOTIDE SEQUENCE [LARGE SCALE GENOMIC DNA]</scope>
    <source>
        <strain evidence="4 5">DSM 45456</strain>
    </source>
</reference>
<protein>
    <submittedName>
        <fullName evidence="4">SPFH domain/Band 7 family protein</fullName>
    </submittedName>
</protein>
<dbReference type="Pfam" id="PF01145">
    <property type="entry name" value="Band_7"/>
    <property type="match status" value="1"/>
</dbReference>
<keyword evidence="5" id="KW-1185">Reference proteome</keyword>
<dbReference type="EMBL" id="VFPP01000001">
    <property type="protein sequence ID" value="TQM84518.1"/>
    <property type="molecule type" value="Genomic_DNA"/>
</dbReference>
<keyword evidence="2" id="KW-1133">Transmembrane helix</keyword>
<accession>A0A543JP11</accession>
<dbReference type="AlphaFoldDB" id="A0A543JP11"/>
<evidence type="ECO:0000256" key="1">
    <source>
        <dbReference type="SAM" id="MobiDB-lite"/>
    </source>
</evidence>
<evidence type="ECO:0000313" key="5">
    <source>
        <dbReference type="Proteomes" id="UP000316628"/>
    </source>
</evidence>
<organism evidence="4 5">
    <name type="scientific">Saccharothrix saharensis</name>
    <dbReference type="NCBI Taxonomy" id="571190"/>
    <lineage>
        <taxon>Bacteria</taxon>
        <taxon>Bacillati</taxon>
        <taxon>Actinomycetota</taxon>
        <taxon>Actinomycetes</taxon>
        <taxon>Pseudonocardiales</taxon>
        <taxon>Pseudonocardiaceae</taxon>
        <taxon>Saccharothrix</taxon>
    </lineage>
</organism>
<keyword evidence="2" id="KW-0812">Transmembrane</keyword>
<sequence length="605" mass="67911">MDDVIGFVVSGLWVLAGLGFLVLVVQQVKRSVVNVPLGQFVVVNRRYSSFRHADSLAEAVDRQSKLLRGGRIYFRPRWLYRVVFHDMISIPSDSIGIVHAKMGGSLEHGQPIARHVPCDDFQDFKTFLDKDGQQGPQIEVLNSGGQYAIHPTVFDVKIVKRTYVPLRTIGVVVAKVGEIMPYGHTLARHVECKYFQDGVKFLDDGGQQGPQQALLPGGGNYAINTDMFNVLTENHLDLEMVPLSHHYLEPEDLRLVSVESEETGVVIVTEGAHPVDAAEPAPKIEGHESFQFPWIFLDNGGQFGPQSEVLPGGSTYAINPFFARVVRIPSRELILSWGRKDVSADRYDSELDLIEVTLDGFHVSVELTQTFVIPPETAPHLVKRFGEDDEEHGTAGVRKSAAVQRLVTRLLGVVVKGYFNEVSNSHLIEEFISDQNQVRAELKTLVEQALREQNVSPKLTTIGAIKFQSDEMNEEFRHIAKLRQQSRQLGQQLINAAVETDLRRESIKQEKLKRSAELEEDVRILGRDQVAAERMARIDASRQVPQVLVTSNDPGVLDLPRRVRGVSRRDGQLPVWVLDTEDVRPQPAQITEAYDREEDEHDDPR</sequence>
<dbReference type="RefSeq" id="WP_141982689.1">
    <property type="nucleotide sequence ID" value="NZ_VFPP01000001.1"/>
</dbReference>
<keyword evidence="2" id="KW-0472">Membrane</keyword>
<proteinExistence type="predicted"/>
<dbReference type="InterPro" id="IPR001107">
    <property type="entry name" value="Band_7"/>
</dbReference>
<evidence type="ECO:0000256" key="2">
    <source>
        <dbReference type="SAM" id="Phobius"/>
    </source>
</evidence>
<feature type="region of interest" description="Disordered" evidence="1">
    <location>
        <begin position="581"/>
        <end position="605"/>
    </location>
</feature>
<dbReference type="Proteomes" id="UP000316628">
    <property type="component" value="Unassembled WGS sequence"/>
</dbReference>
<feature type="compositionally biased region" description="Acidic residues" evidence="1">
    <location>
        <begin position="595"/>
        <end position="605"/>
    </location>
</feature>
<feature type="transmembrane region" description="Helical" evidence="2">
    <location>
        <begin position="6"/>
        <end position="25"/>
    </location>
</feature>
<evidence type="ECO:0000313" key="4">
    <source>
        <dbReference type="EMBL" id="TQM84518.1"/>
    </source>
</evidence>
<gene>
    <name evidence="4" type="ORF">FHX81_6966</name>
</gene>
<feature type="domain" description="Band 7" evidence="3">
    <location>
        <begin position="303"/>
        <end position="497"/>
    </location>
</feature>
<evidence type="ECO:0000259" key="3">
    <source>
        <dbReference type="Pfam" id="PF01145"/>
    </source>
</evidence>